<dbReference type="GO" id="GO:0042542">
    <property type="term" value="P:response to hydrogen peroxide"/>
    <property type="evidence" value="ECO:0007669"/>
    <property type="project" value="TreeGrafter"/>
</dbReference>
<keyword evidence="3" id="KW-0004">4Fe-4S</keyword>
<proteinExistence type="predicted"/>
<dbReference type="PANTHER" id="PTHR30109:SF4">
    <property type="entry name" value="CARBON MONOXIDE DEHYDROGENASE"/>
    <property type="match status" value="1"/>
</dbReference>
<evidence type="ECO:0000256" key="2">
    <source>
        <dbReference type="ARBA" id="ARBA00012819"/>
    </source>
</evidence>
<evidence type="ECO:0000256" key="8">
    <source>
        <dbReference type="ARBA" id="ARBA00023014"/>
    </source>
</evidence>
<dbReference type="AlphaFoldDB" id="A0A930DLN7"/>
<sequence length="780" mass="86507">MGQEKKEFKEQENHGHVHGQGHSHEHSHEHKHEPEESQGHSHEHEHSHPHEHEHSHEHSHEHNHEHSHEHGQGKTLAHIHSHRNLIGFDEHGIPTITLKSDHEEDGDDKSFICDYMNAVSAYRKTFPSKQDVLEQTPDPAVRELILRQEQLGFDTTFDRFDQQQPQCSFGMAGICCKICNMGPCKVTPKSPKGVCGADADLIVARNLLRSAAAGVAQHGMHGREVILSLKWAAEGKLDLPILGQQKIRDVAKAFGIKTSRRNIKKIASELADVLLEDMSRTVPKDYEVIKAMAPKERQELWEELDILPISAYHEVFEAYHKTGVGTDGDWKSVMQQFLRCGLAFTFSGVVSTSIATDGLFGVGDRVTSKVNIGALKKGYVNIAVHGHLPTLVSEIVKVGQEEHFVELAKKAGAKGIRFYGICCSGLSAMYRYSNVIPLSNAVSAELVLGTGALDLWIADVQDVFPAIMEVANCFKTTVITTSDSARLPGAERYEYDHHHSNIGETRALAEKIVLRGIKSFQDRQGIPVYIPPYEVEAEVGFSVEYVHKRFGSMEPMAEALKEGKILGIVNMVGCNNPKVLYEKCIIDVANALLRNNILILTNGCASFPLMKMGYCNISGQRHCGENLKEFLGADLPPVWHVGECIDNTRSTGIFAGIAGVEGKKIQEMPYAFTSPEWSNEKGIDAALGFRLMGVNSYHCVEAQIHGSKNVIEFLKEGTRETLGSVMYVDTDPDKLGEKIVADIIEKRKALGWVVPKEIVHKELTGEELLAQISVKVKKAE</sequence>
<name>A0A930DLN7_9FIRM</name>
<evidence type="ECO:0000313" key="12">
    <source>
        <dbReference type="Proteomes" id="UP000775770"/>
    </source>
</evidence>
<dbReference type="RefSeq" id="WP_304072421.1">
    <property type="nucleotide sequence ID" value="NZ_JABZRA010000110.1"/>
</dbReference>
<dbReference type="PANTHER" id="PTHR30109">
    <property type="entry name" value="HYDROXYLAMINE REDUCTASE"/>
    <property type="match status" value="1"/>
</dbReference>
<dbReference type="Gene3D" id="1.20.1270.30">
    <property type="match status" value="1"/>
</dbReference>
<organism evidence="11 12">
    <name type="scientific">Oribacterium sinus</name>
    <dbReference type="NCBI Taxonomy" id="237576"/>
    <lineage>
        <taxon>Bacteria</taxon>
        <taxon>Bacillati</taxon>
        <taxon>Bacillota</taxon>
        <taxon>Clostridia</taxon>
        <taxon>Lachnospirales</taxon>
        <taxon>Lachnospiraceae</taxon>
        <taxon>Oribacterium</taxon>
    </lineage>
</organism>
<evidence type="ECO:0000256" key="7">
    <source>
        <dbReference type="ARBA" id="ARBA00023004"/>
    </source>
</evidence>
<dbReference type="GO" id="GO:0050418">
    <property type="term" value="F:hydroxylamine reductase activity"/>
    <property type="evidence" value="ECO:0007669"/>
    <property type="project" value="TreeGrafter"/>
</dbReference>
<dbReference type="Proteomes" id="UP000775770">
    <property type="component" value="Unassembled WGS sequence"/>
</dbReference>
<comment type="catalytic activity">
    <reaction evidence="9">
        <text>CO + 2 oxidized [2Fe-2S]-[ferredoxin] + H2O = 2 reduced [2Fe-2S]-[ferredoxin] + CO2 + 2 H(+)</text>
        <dbReference type="Rhea" id="RHEA:21040"/>
        <dbReference type="Rhea" id="RHEA-COMP:10000"/>
        <dbReference type="Rhea" id="RHEA-COMP:10001"/>
        <dbReference type="ChEBI" id="CHEBI:15377"/>
        <dbReference type="ChEBI" id="CHEBI:15378"/>
        <dbReference type="ChEBI" id="CHEBI:16526"/>
        <dbReference type="ChEBI" id="CHEBI:17245"/>
        <dbReference type="ChEBI" id="CHEBI:33737"/>
        <dbReference type="ChEBI" id="CHEBI:33738"/>
        <dbReference type="EC" id="1.2.7.4"/>
    </reaction>
</comment>
<keyword evidence="8" id="KW-0411">Iron-sulfur</keyword>
<comment type="caution">
    <text evidence="11">The sequence shown here is derived from an EMBL/GenBank/DDBJ whole genome shotgun (WGS) entry which is preliminary data.</text>
</comment>
<dbReference type="Gene3D" id="3.40.50.2030">
    <property type="match status" value="2"/>
</dbReference>
<dbReference type="InterPro" id="IPR004137">
    <property type="entry name" value="HCP/CODH"/>
</dbReference>
<accession>A0A930DLN7</accession>
<reference evidence="11" key="1">
    <citation type="submission" date="2020-04" db="EMBL/GenBank/DDBJ databases">
        <title>Deep metagenomics examines the oral microbiome during advanced dental caries in children, revealing novel taxa and co-occurrences with host molecules.</title>
        <authorList>
            <person name="Baker J.L."/>
            <person name="Morton J.T."/>
            <person name="Dinis M."/>
            <person name="Alvarez R."/>
            <person name="Tran N.C."/>
            <person name="Knight R."/>
            <person name="Edlund A."/>
        </authorList>
    </citation>
    <scope>NUCLEOTIDE SEQUENCE</scope>
    <source>
        <strain evidence="11">JCVI_38_bin.19</strain>
    </source>
</reference>
<protein>
    <recommendedName>
        <fullName evidence="2">anaerobic carbon-monoxide dehydrogenase</fullName>
        <ecNumber evidence="2">1.2.7.4</ecNumber>
    </recommendedName>
</protein>
<dbReference type="InterPro" id="IPR011254">
    <property type="entry name" value="Prismane-like_sf"/>
</dbReference>
<dbReference type="GO" id="GO:0004601">
    <property type="term" value="F:peroxidase activity"/>
    <property type="evidence" value="ECO:0007669"/>
    <property type="project" value="TreeGrafter"/>
</dbReference>
<comment type="cofactor">
    <cofactor evidence="1">
        <name>[4Fe-4S] cluster</name>
        <dbReference type="ChEBI" id="CHEBI:49883"/>
    </cofactor>
</comment>
<feature type="compositionally biased region" description="Basic and acidic residues" evidence="10">
    <location>
        <begin position="1"/>
        <end position="15"/>
    </location>
</feature>
<feature type="region of interest" description="Disordered" evidence="10">
    <location>
        <begin position="1"/>
        <end position="76"/>
    </location>
</feature>
<evidence type="ECO:0000313" key="11">
    <source>
        <dbReference type="EMBL" id="MBF1273233.1"/>
    </source>
</evidence>
<dbReference type="EMBL" id="JABZRA010000110">
    <property type="protein sequence ID" value="MBF1273233.1"/>
    <property type="molecule type" value="Genomic_DNA"/>
</dbReference>
<keyword evidence="7" id="KW-0408">Iron</keyword>
<dbReference type="InterPro" id="IPR010047">
    <property type="entry name" value="CODH"/>
</dbReference>
<feature type="compositionally biased region" description="Basic and acidic residues" evidence="10">
    <location>
        <begin position="22"/>
        <end position="72"/>
    </location>
</feature>
<evidence type="ECO:0000256" key="5">
    <source>
        <dbReference type="ARBA" id="ARBA00022723"/>
    </source>
</evidence>
<dbReference type="GO" id="GO:0016151">
    <property type="term" value="F:nickel cation binding"/>
    <property type="evidence" value="ECO:0007669"/>
    <property type="project" value="InterPro"/>
</dbReference>
<dbReference type="InterPro" id="IPR016099">
    <property type="entry name" value="Prismane-like_a/b-sand"/>
</dbReference>
<dbReference type="EC" id="1.2.7.4" evidence="2"/>
<keyword evidence="5" id="KW-0479">Metal-binding</keyword>
<dbReference type="Pfam" id="PF03063">
    <property type="entry name" value="Prismane"/>
    <property type="match status" value="1"/>
</dbReference>
<evidence type="ECO:0000256" key="3">
    <source>
        <dbReference type="ARBA" id="ARBA00022485"/>
    </source>
</evidence>
<evidence type="ECO:0000256" key="10">
    <source>
        <dbReference type="SAM" id="MobiDB-lite"/>
    </source>
</evidence>
<evidence type="ECO:0000256" key="6">
    <source>
        <dbReference type="ARBA" id="ARBA00023002"/>
    </source>
</evidence>
<dbReference type="GO" id="GO:0006091">
    <property type="term" value="P:generation of precursor metabolites and energy"/>
    <property type="evidence" value="ECO:0007669"/>
    <property type="project" value="InterPro"/>
</dbReference>
<evidence type="ECO:0000256" key="1">
    <source>
        <dbReference type="ARBA" id="ARBA00001966"/>
    </source>
</evidence>
<dbReference type="InterPro" id="IPR016101">
    <property type="entry name" value="CO_DH_a-bundle"/>
</dbReference>
<gene>
    <name evidence="11" type="primary">cooS</name>
    <name evidence="11" type="ORF">HXM90_07445</name>
</gene>
<dbReference type="GO" id="GO:0043885">
    <property type="term" value="F:anaerobic carbon-monoxide dehydrogenase activity"/>
    <property type="evidence" value="ECO:0007669"/>
    <property type="project" value="UniProtKB-EC"/>
</dbReference>
<evidence type="ECO:0000256" key="9">
    <source>
        <dbReference type="ARBA" id="ARBA00048733"/>
    </source>
</evidence>
<evidence type="ECO:0000256" key="4">
    <source>
        <dbReference type="ARBA" id="ARBA00022596"/>
    </source>
</evidence>
<dbReference type="SUPFAM" id="SSF56821">
    <property type="entry name" value="Prismane protein-like"/>
    <property type="match status" value="1"/>
</dbReference>
<keyword evidence="6 11" id="KW-0560">Oxidoreductase</keyword>
<dbReference type="NCBIfam" id="TIGR01702">
    <property type="entry name" value="CO_DH_cata"/>
    <property type="match status" value="1"/>
</dbReference>
<dbReference type="GO" id="GO:0051539">
    <property type="term" value="F:4 iron, 4 sulfur cluster binding"/>
    <property type="evidence" value="ECO:0007669"/>
    <property type="project" value="UniProtKB-KW"/>
</dbReference>
<keyword evidence="4" id="KW-0533">Nickel</keyword>